<gene>
    <name evidence="2" type="ORF">GXW74_18425</name>
</gene>
<protein>
    <submittedName>
        <fullName evidence="2">Uncharacterized protein</fullName>
    </submittedName>
</protein>
<reference evidence="2" key="1">
    <citation type="submission" date="2020-01" db="EMBL/GenBank/DDBJ databases">
        <authorList>
            <person name="Rat A."/>
        </authorList>
    </citation>
    <scope>NUCLEOTIDE SEQUENCE</scope>
    <source>
        <strain evidence="2">LMG 31228</strain>
    </source>
</reference>
<proteinExistence type="predicted"/>
<keyword evidence="1" id="KW-0472">Membrane</keyword>
<feature type="transmembrane region" description="Helical" evidence="1">
    <location>
        <begin position="50"/>
        <end position="68"/>
    </location>
</feature>
<evidence type="ECO:0000313" key="3">
    <source>
        <dbReference type="Proteomes" id="UP001138709"/>
    </source>
</evidence>
<sequence>MLELIALIGAAILIVWMPIETRKVAGGWVRPKHKGTPEEFRRQYRRQLTMFFWIGLVLGLGNFGLAALPDQDDARRIVRAVVGALWLGVAISGALSRRRLDAAPA</sequence>
<dbReference type="EMBL" id="JAAEDL010000019">
    <property type="protein sequence ID" value="MBR0682474.1"/>
    <property type="molecule type" value="Genomic_DNA"/>
</dbReference>
<organism evidence="2 3">
    <name type="scientific">Neoroseomonas eburnea</name>
    <dbReference type="NCBI Taxonomy" id="1346889"/>
    <lineage>
        <taxon>Bacteria</taxon>
        <taxon>Pseudomonadati</taxon>
        <taxon>Pseudomonadota</taxon>
        <taxon>Alphaproteobacteria</taxon>
        <taxon>Acetobacterales</taxon>
        <taxon>Acetobacteraceae</taxon>
        <taxon>Neoroseomonas</taxon>
    </lineage>
</organism>
<name>A0A9X9XFI8_9PROT</name>
<dbReference type="Proteomes" id="UP001138709">
    <property type="component" value="Unassembled WGS sequence"/>
</dbReference>
<accession>A0A9X9XFI8</accession>
<reference evidence="2" key="2">
    <citation type="journal article" date="2021" name="Syst. Appl. Microbiol.">
        <title>Roseomonas hellenica sp. nov., isolated from roots of wild-growing Alkanna tinctoria.</title>
        <authorList>
            <person name="Rat A."/>
            <person name="Naranjo H.D."/>
            <person name="Lebbe L."/>
            <person name="Cnockaert M."/>
            <person name="Krigas N."/>
            <person name="Grigoriadou K."/>
            <person name="Maloupa E."/>
            <person name="Willems A."/>
        </authorList>
    </citation>
    <scope>NUCLEOTIDE SEQUENCE</scope>
    <source>
        <strain evidence="2">LMG 31228</strain>
    </source>
</reference>
<comment type="caution">
    <text evidence="2">The sequence shown here is derived from an EMBL/GenBank/DDBJ whole genome shotgun (WGS) entry which is preliminary data.</text>
</comment>
<dbReference type="AlphaFoldDB" id="A0A9X9XFI8"/>
<keyword evidence="1" id="KW-0812">Transmembrane</keyword>
<evidence type="ECO:0000256" key="1">
    <source>
        <dbReference type="SAM" id="Phobius"/>
    </source>
</evidence>
<dbReference type="RefSeq" id="WP_211848006.1">
    <property type="nucleotide sequence ID" value="NZ_JAAEDL010000019.1"/>
</dbReference>
<feature type="transmembrane region" description="Helical" evidence="1">
    <location>
        <begin position="77"/>
        <end position="95"/>
    </location>
</feature>
<keyword evidence="3" id="KW-1185">Reference proteome</keyword>
<keyword evidence="1" id="KW-1133">Transmembrane helix</keyword>
<evidence type="ECO:0000313" key="2">
    <source>
        <dbReference type="EMBL" id="MBR0682474.1"/>
    </source>
</evidence>